<dbReference type="RefSeq" id="WP_180498108.1">
    <property type="nucleotide sequence ID" value="NZ_CAIJCS010000008.1"/>
</dbReference>
<gene>
    <name evidence="2" type="ORF">PEPNEM18_00063</name>
</gene>
<sequence length="186" mass="20744">MRKGKKALDIIVAIILLVFACICFFSIYGNLIGMDSAQQSLLSALNQEWGFYTLAVLASITAAYGLFLFLRALITKTRERSIRMKNADGEVYLTESSVESVVDYSVRSFHQVSRPEVEVSIHGGKNPTVRSKVACRVREEEDLQTLAQNIQSRVRQDLETYVGFPVGDVEVTFTDPDEPETEKVAG</sequence>
<name>A0A6V6XZ92_9FIRM</name>
<dbReference type="AlphaFoldDB" id="A0A6V6XZ92"/>
<protein>
    <recommendedName>
        <fullName evidence="4">Alkaline shock response membrane anchor protein AmaP</fullName>
    </recommendedName>
</protein>
<keyword evidence="3" id="KW-1185">Reference proteome</keyword>
<feature type="transmembrane region" description="Helical" evidence="1">
    <location>
        <begin position="49"/>
        <end position="74"/>
    </location>
</feature>
<dbReference type="NCBIfam" id="NF033218">
    <property type="entry name" value="anchor_AmaP"/>
    <property type="match status" value="1"/>
</dbReference>
<keyword evidence="1" id="KW-0812">Transmembrane</keyword>
<feature type="transmembrane region" description="Helical" evidence="1">
    <location>
        <begin position="7"/>
        <end position="29"/>
    </location>
</feature>
<evidence type="ECO:0000256" key="1">
    <source>
        <dbReference type="SAM" id="Phobius"/>
    </source>
</evidence>
<dbReference type="PROSITE" id="PS51257">
    <property type="entry name" value="PROKAR_LIPOPROTEIN"/>
    <property type="match status" value="1"/>
</dbReference>
<evidence type="ECO:0008006" key="4">
    <source>
        <dbReference type="Google" id="ProtNLM"/>
    </source>
</evidence>
<keyword evidence="1" id="KW-0472">Membrane</keyword>
<proteinExistence type="predicted"/>
<organism evidence="2 3">
    <name type="scientific">Aedoeadaptatus nemausensis</name>
    <dbReference type="NCBI Taxonomy" id="2582829"/>
    <lineage>
        <taxon>Bacteria</taxon>
        <taxon>Bacillati</taxon>
        <taxon>Bacillota</taxon>
        <taxon>Tissierellia</taxon>
        <taxon>Tissierellales</taxon>
        <taxon>Peptoniphilaceae</taxon>
        <taxon>Aedoeadaptatus</taxon>
    </lineage>
</organism>
<evidence type="ECO:0000313" key="2">
    <source>
        <dbReference type="EMBL" id="CAC9922521.1"/>
    </source>
</evidence>
<reference evidence="2 3" key="1">
    <citation type="submission" date="2020-06" db="EMBL/GenBank/DDBJ databases">
        <authorList>
            <person name="Criscuolo A."/>
        </authorList>
    </citation>
    <scope>NUCLEOTIDE SEQUENCE [LARGE SCALE GENOMIC DNA]</scope>
    <source>
        <strain evidence="2">1804121828</strain>
    </source>
</reference>
<evidence type="ECO:0000313" key="3">
    <source>
        <dbReference type="Proteomes" id="UP000586454"/>
    </source>
</evidence>
<accession>A0A6V6XZ92</accession>
<dbReference type="Proteomes" id="UP000586454">
    <property type="component" value="Unassembled WGS sequence"/>
</dbReference>
<dbReference type="EMBL" id="CAIJCS010000008">
    <property type="protein sequence ID" value="CAC9922521.1"/>
    <property type="molecule type" value="Genomic_DNA"/>
</dbReference>
<keyword evidence="1" id="KW-1133">Transmembrane helix</keyword>
<comment type="caution">
    <text evidence="2">The sequence shown here is derived from an EMBL/GenBank/DDBJ whole genome shotgun (WGS) entry which is preliminary data.</text>
</comment>